<dbReference type="GO" id="GO:0016702">
    <property type="term" value="F:oxidoreductase activity, acting on single donors with incorporation of molecular oxygen, incorporation of two atoms of oxygen"/>
    <property type="evidence" value="ECO:0007669"/>
    <property type="project" value="UniProtKB-ARBA"/>
</dbReference>
<gene>
    <name evidence="7" type="ORF">B0H63DRAFT_246260</name>
</gene>
<keyword evidence="8" id="KW-1185">Reference proteome</keyword>
<dbReference type="Gene3D" id="3.40.830.10">
    <property type="entry name" value="LigB-like"/>
    <property type="match status" value="1"/>
</dbReference>
<proteinExistence type="inferred from homology"/>
<evidence type="ECO:0000313" key="7">
    <source>
        <dbReference type="EMBL" id="KAK3378389.1"/>
    </source>
</evidence>
<reference evidence="7" key="2">
    <citation type="submission" date="2023-06" db="EMBL/GenBank/DDBJ databases">
        <authorList>
            <consortium name="Lawrence Berkeley National Laboratory"/>
            <person name="Haridas S."/>
            <person name="Hensen N."/>
            <person name="Bonometti L."/>
            <person name="Westerberg I."/>
            <person name="Brannstrom I.O."/>
            <person name="Guillou S."/>
            <person name="Cros-Aarteil S."/>
            <person name="Calhoun S."/>
            <person name="Kuo A."/>
            <person name="Mondo S."/>
            <person name="Pangilinan J."/>
            <person name="Riley R."/>
            <person name="LaButti K."/>
            <person name="Andreopoulos B."/>
            <person name="Lipzen A."/>
            <person name="Chen C."/>
            <person name="Yanf M."/>
            <person name="Daum C."/>
            <person name="Ng V."/>
            <person name="Clum A."/>
            <person name="Steindorff A."/>
            <person name="Ohm R."/>
            <person name="Martin F."/>
            <person name="Silar P."/>
            <person name="Natvig D."/>
            <person name="Lalanne C."/>
            <person name="Gautier V."/>
            <person name="Ament-velasquez S.L."/>
            <person name="Kruys A."/>
            <person name="Hutchinson M.I."/>
            <person name="Powell A.J."/>
            <person name="Barry K."/>
            <person name="Miller A.N."/>
            <person name="Grigoriev I.V."/>
            <person name="Debuchy R."/>
            <person name="Gladieux P."/>
            <person name="Thoren M.H."/>
            <person name="Johannesson H."/>
        </authorList>
    </citation>
    <scope>NUCLEOTIDE SEQUENCE</scope>
    <source>
        <strain evidence="7">CBS 232.78</strain>
    </source>
</reference>
<evidence type="ECO:0000256" key="5">
    <source>
        <dbReference type="ARBA" id="ARBA00023002"/>
    </source>
</evidence>
<evidence type="ECO:0000313" key="8">
    <source>
        <dbReference type="Proteomes" id="UP001285441"/>
    </source>
</evidence>
<evidence type="ECO:0000259" key="6">
    <source>
        <dbReference type="Pfam" id="PF02900"/>
    </source>
</evidence>
<dbReference type="InterPro" id="IPR004183">
    <property type="entry name" value="Xdiol_dOase_suB"/>
</dbReference>
<dbReference type="AlphaFoldDB" id="A0AAE0ND76"/>
<evidence type="ECO:0000256" key="1">
    <source>
        <dbReference type="ARBA" id="ARBA00001947"/>
    </source>
</evidence>
<accession>A0AAE0ND76</accession>
<keyword evidence="7" id="KW-0223">Dioxygenase</keyword>
<reference evidence="7" key="1">
    <citation type="journal article" date="2023" name="Mol. Phylogenet. Evol.">
        <title>Genome-scale phylogeny and comparative genomics of the fungal order Sordariales.</title>
        <authorList>
            <person name="Hensen N."/>
            <person name="Bonometti L."/>
            <person name="Westerberg I."/>
            <person name="Brannstrom I.O."/>
            <person name="Guillou S."/>
            <person name="Cros-Aarteil S."/>
            <person name="Calhoun S."/>
            <person name="Haridas S."/>
            <person name="Kuo A."/>
            <person name="Mondo S."/>
            <person name="Pangilinan J."/>
            <person name="Riley R."/>
            <person name="LaButti K."/>
            <person name="Andreopoulos B."/>
            <person name="Lipzen A."/>
            <person name="Chen C."/>
            <person name="Yan M."/>
            <person name="Daum C."/>
            <person name="Ng V."/>
            <person name="Clum A."/>
            <person name="Steindorff A."/>
            <person name="Ohm R.A."/>
            <person name="Martin F."/>
            <person name="Silar P."/>
            <person name="Natvig D.O."/>
            <person name="Lalanne C."/>
            <person name="Gautier V."/>
            <person name="Ament-Velasquez S.L."/>
            <person name="Kruys A."/>
            <person name="Hutchinson M.I."/>
            <person name="Powell A.J."/>
            <person name="Barry K."/>
            <person name="Miller A.N."/>
            <person name="Grigoriev I.V."/>
            <person name="Debuchy R."/>
            <person name="Gladieux P."/>
            <person name="Hiltunen Thoren M."/>
            <person name="Johannesson H."/>
        </authorList>
    </citation>
    <scope>NUCLEOTIDE SEQUENCE</scope>
    <source>
        <strain evidence="7">CBS 232.78</strain>
    </source>
</reference>
<feature type="domain" description="Extradiol ring-cleavage dioxygenase class III enzyme subunit B" evidence="6">
    <location>
        <begin position="19"/>
        <end position="273"/>
    </location>
</feature>
<dbReference type="GO" id="GO:0008270">
    <property type="term" value="F:zinc ion binding"/>
    <property type="evidence" value="ECO:0007669"/>
    <property type="project" value="InterPro"/>
</dbReference>
<comment type="caution">
    <text evidence="7">The sequence shown here is derived from an EMBL/GenBank/DDBJ whole genome shotgun (WGS) entry which is preliminary data.</text>
</comment>
<evidence type="ECO:0000256" key="4">
    <source>
        <dbReference type="ARBA" id="ARBA00022833"/>
    </source>
</evidence>
<dbReference type="CDD" id="cd07363">
    <property type="entry name" value="45_DOPA_Dioxygenase"/>
    <property type="match status" value="1"/>
</dbReference>
<keyword evidence="5" id="KW-0560">Oxidoreductase</keyword>
<comment type="similarity">
    <text evidence="2">Belongs to the DODA-type extradiol aromatic ring-opening dioxygenase family.</text>
</comment>
<organism evidence="7 8">
    <name type="scientific">Podospora didyma</name>
    <dbReference type="NCBI Taxonomy" id="330526"/>
    <lineage>
        <taxon>Eukaryota</taxon>
        <taxon>Fungi</taxon>
        <taxon>Dikarya</taxon>
        <taxon>Ascomycota</taxon>
        <taxon>Pezizomycotina</taxon>
        <taxon>Sordariomycetes</taxon>
        <taxon>Sordariomycetidae</taxon>
        <taxon>Sordariales</taxon>
        <taxon>Podosporaceae</taxon>
        <taxon>Podospora</taxon>
    </lineage>
</organism>
<protein>
    <submittedName>
        <fullName evidence="7">Extradiol ring-cleavage dioxygenase, class III enzyme, subunit B</fullName>
    </submittedName>
</protein>
<comment type="cofactor">
    <cofactor evidence="1">
        <name>Zn(2+)</name>
        <dbReference type="ChEBI" id="CHEBI:29105"/>
    </cofactor>
</comment>
<keyword evidence="4" id="KW-0862">Zinc</keyword>
<sequence>MAINNAAKKPKTNTMAPVHLFSHGSAMMLGEDSASARYWKQCGDEALLNGVEHIVMMGAHWATTSPGGVLISANPRPNKAPVGLVHPDKYKPYILKPDLGFVPVIQEHLSAAGIASAPDPKFDWIHDTYLILIRMFSRGCPPTTIISMNASFDPHFHVAVGAALRPLRAFAAHKTLFIGSGGAVHNLFRNVWGPMLRHRDNFAQPTPPEAWALDFRQEVIDTFCSGEAGPMLRRKASSLMKHPRFRDAHGTDDHFIPVLFVAGLCGSQDDVNLKRVMGAEDWELTNMCNSQFTLGSWDDDE</sequence>
<dbReference type="EMBL" id="JAULSW010000006">
    <property type="protein sequence ID" value="KAK3378389.1"/>
    <property type="molecule type" value="Genomic_DNA"/>
</dbReference>
<dbReference type="PANTHER" id="PTHR30096">
    <property type="entry name" value="4,5-DOPA DIOXYGENASE EXTRADIOL-LIKE PROTEIN"/>
    <property type="match status" value="1"/>
</dbReference>
<dbReference type="Pfam" id="PF02900">
    <property type="entry name" value="LigB"/>
    <property type="match status" value="1"/>
</dbReference>
<dbReference type="InterPro" id="IPR014436">
    <property type="entry name" value="Extradiol_dOase_DODA"/>
</dbReference>
<keyword evidence="3" id="KW-0479">Metal-binding</keyword>
<dbReference type="SUPFAM" id="SSF53213">
    <property type="entry name" value="LigB-like"/>
    <property type="match status" value="1"/>
</dbReference>
<dbReference type="PANTHER" id="PTHR30096:SF1">
    <property type="entry name" value="AROMATIC RING-OPENING DIOXYGENASE FAMILY PROTEIN (AFU_ORTHOLOGUE AFUA_7G00640)"/>
    <property type="match status" value="1"/>
</dbReference>
<dbReference type="Proteomes" id="UP001285441">
    <property type="component" value="Unassembled WGS sequence"/>
</dbReference>
<name>A0AAE0ND76_9PEZI</name>
<evidence type="ECO:0000256" key="2">
    <source>
        <dbReference type="ARBA" id="ARBA00007581"/>
    </source>
</evidence>
<dbReference type="GO" id="GO:0008198">
    <property type="term" value="F:ferrous iron binding"/>
    <property type="evidence" value="ECO:0007669"/>
    <property type="project" value="InterPro"/>
</dbReference>
<evidence type="ECO:0000256" key="3">
    <source>
        <dbReference type="ARBA" id="ARBA00022723"/>
    </source>
</evidence>